<dbReference type="PROSITE" id="PS50002">
    <property type="entry name" value="SH3"/>
    <property type="match status" value="5"/>
</dbReference>
<evidence type="ECO:0000256" key="1">
    <source>
        <dbReference type="ARBA" id="ARBA00004245"/>
    </source>
</evidence>
<dbReference type="FunCoup" id="H3A9F2">
    <property type="interactions" value="309"/>
</dbReference>
<dbReference type="Pfam" id="PF00018">
    <property type="entry name" value="SH3_1"/>
    <property type="match status" value="1"/>
</dbReference>
<dbReference type="Pfam" id="PF00621">
    <property type="entry name" value="RhoGEF"/>
    <property type="match status" value="1"/>
</dbReference>
<evidence type="ECO:0000259" key="18">
    <source>
        <dbReference type="PROSITE" id="PS50002"/>
    </source>
</evidence>
<feature type="coiled-coil region" evidence="16">
    <location>
        <begin position="680"/>
        <end position="737"/>
    </location>
</feature>
<feature type="compositionally biased region" description="Polar residues" evidence="17">
    <location>
        <begin position="1389"/>
        <end position="1417"/>
    </location>
</feature>
<keyword evidence="6" id="KW-0963">Cytoplasm</keyword>
<dbReference type="Gene3D" id="2.30.30.40">
    <property type="entry name" value="SH3 Domains"/>
    <property type="match status" value="5"/>
</dbReference>
<dbReference type="EMBL" id="AFYH01124299">
    <property type="status" value="NOT_ANNOTATED_CDS"/>
    <property type="molecule type" value="Genomic_DNA"/>
</dbReference>
<evidence type="ECO:0000256" key="11">
    <source>
        <dbReference type="ARBA" id="ARBA00023054"/>
    </source>
</evidence>
<evidence type="ECO:0000256" key="5">
    <source>
        <dbReference type="ARBA" id="ARBA00022443"/>
    </source>
</evidence>
<evidence type="ECO:0000256" key="15">
    <source>
        <dbReference type="PROSITE-ProRule" id="PRU00192"/>
    </source>
</evidence>
<dbReference type="InterPro" id="IPR004148">
    <property type="entry name" value="BAR_dom"/>
</dbReference>
<evidence type="ECO:0000313" key="21">
    <source>
        <dbReference type="Proteomes" id="UP000008672"/>
    </source>
</evidence>
<evidence type="ECO:0000256" key="16">
    <source>
        <dbReference type="SAM" id="Coils"/>
    </source>
</evidence>
<dbReference type="OMA" id="FWGECNG"/>
<dbReference type="EMBL" id="AFYH01124301">
    <property type="status" value="NOT_ANNOTATED_CDS"/>
    <property type="molecule type" value="Genomic_DNA"/>
</dbReference>
<dbReference type="SUPFAM" id="SSF103657">
    <property type="entry name" value="BAR/IMD domain-like"/>
    <property type="match status" value="1"/>
</dbReference>
<dbReference type="GO" id="GO:0001822">
    <property type="term" value="P:kidney development"/>
    <property type="evidence" value="ECO:0007669"/>
    <property type="project" value="Ensembl"/>
</dbReference>
<keyword evidence="5 15" id="KW-0728">SH3 domain</keyword>
<feature type="domain" description="DH" evidence="19">
    <location>
        <begin position="766"/>
        <end position="949"/>
    </location>
</feature>
<dbReference type="EMBL" id="AFYH01124297">
    <property type="status" value="NOT_ANNOTATED_CDS"/>
    <property type="molecule type" value="Genomic_DNA"/>
</dbReference>
<sequence>MEPGSVVRAVFEFRPSVSEELPLFAGDIIEVLSVVDEFWVLGSKGGVTGQFPSSFVEPVAIPATKRGEKLFVCTNDFTGGDPGSLSIKRGDVVIVEDTVDSHWLRGKNYWGSKGIFPASCVEELRLSSRCQRLTKRSLSELPSYALGQARALMGLSAQLDEELDFREGDIITIVGIPEPGWFEGELEGRRGIFPEGFVELLGPLRTADDHTAQDDSDIYENDLSTDLLSSVVTEEENDEGNGVYGVALYEFIPMDPEELEFSVGDQIRIIRTLEDGWLEGEVHGRRGIFPYRFVKIEETGHSLEADQMTSVPMDSLPEFDYRQNERNGSRIWEPDSCHGKTEEHEPRSEADWSSSLPASEALKFPKLAQGNLEEDLNVGSPDQKPSCYDVPVASFNSSLQTKNGGSCKPQLPPRPKPRMESLSKRACRSVVDLQAETKANDASPSYTLYSPAVRHDVPPSVGNGAFGSTVGDPKQKAKRRHSAFSGTTEGLPLSVCSRKTELGGSEGPFTSDSGWGQPFDLDTKLSEQLAQFERSLPSPKPGRLQKASRHFSILDYNSESDLFRGSPQSFNHQETSERRRVLRPPPPKPSTRSSALPALFVQQDQRPSAVGRNGSPSFPLRPSRPAPRPPRSAPGKASVSPRRPAPAEFPASTAMAPWPHEAGVLDDDEPHAQTSLVARIQEIERDLEVYTKMRDELSLMMDKPEDDLTGEETLESLEFCNCNIESLALELQQLREMTLLSAQPSVLEPTPLTAATENPEQRMLEKRSKVIEELLQTEQDYIKDLEMCMEKIVLPLQGKHVLNVDFDGLFGNLQAVIDLSKRLLHNLKETDLIGNVFVRYKMDLEEVYKIYCQNHDDAIALLETYEKDEAIQSRFLECLETLRSLYREWGKTNYINLGSFLIKPVQRVMRYPLLLMELLNTTPESHLDKKPLMEAVLAVKDINTNINEFKRRKDLVMKYRKGDEDTLIDKISKLSMHSIIKKSNRVSSHIKQLTGFSLQIKDEDFEEVEKNFRIQERLIKTFIRNLSLYLQHVRESASVKVLAAISICDLYAEKCWNGTESFQQAHRSISEQFFNDFVSLLCSFLLFFFFQRYVLFIFKGGHFILQQEVLFSFAISNHTLGNVEQPIRSKKHNLGYQLSDCNFLLFNCRNLPSVRVFDQSESSLSTPCCIIVSEPFCLSLNLVRQALFPPLQLSGLVFPDGNIISLFQEEHSRVLQQLQVFSFFPDSLPSLKKPFERKTAEYQSSRKPLSGPSITVTQTDGERTALLSKYPPEKLYQAERNFNAAQELDVTLQVGDIVGVIKQQDPMGSQNRWLIDNGVTKGFVYCSFLKPYNARRSQSDISMESQSSNESGYGGSSPVLSRKDSSSMLNFNPSSNSVSYSASLSRSNQDLLSSSPSQHSHVKDSTASLRSGHSESYCSKPPGQRDSYSPQRA</sequence>
<dbReference type="EMBL" id="AFYH01124304">
    <property type="status" value="NOT_ANNOTATED_CDS"/>
    <property type="molecule type" value="Genomic_DNA"/>
</dbReference>
<keyword evidence="9" id="KW-0770">Synapse</keyword>
<dbReference type="InterPro" id="IPR035820">
    <property type="entry name" value="DNMBP_SH3_C1"/>
</dbReference>
<evidence type="ECO:0000256" key="4">
    <source>
        <dbReference type="ARBA" id="ARBA00018186"/>
    </source>
</evidence>
<dbReference type="InterPro" id="IPR036028">
    <property type="entry name" value="SH3-like_dom_sf"/>
</dbReference>
<keyword evidence="10" id="KW-0333">Golgi apparatus</keyword>
<dbReference type="Gene3D" id="1.20.1270.60">
    <property type="entry name" value="Arfaptin homology (AH) domain/BAR domain"/>
    <property type="match status" value="1"/>
</dbReference>
<dbReference type="PROSITE" id="PS50010">
    <property type="entry name" value="DH_2"/>
    <property type="match status" value="1"/>
</dbReference>
<dbReference type="EMBL" id="AFYH01124302">
    <property type="status" value="NOT_ANNOTATED_CDS"/>
    <property type="molecule type" value="Genomic_DNA"/>
</dbReference>
<protein>
    <recommendedName>
        <fullName evidence="4">Dynamin-binding protein</fullName>
    </recommendedName>
    <alternativeName>
        <fullName evidence="13">Scaffold protein Tuba</fullName>
    </alternativeName>
</protein>
<evidence type="ECO:0000313" key="20">
    <source>
        <dbReference type="Ensembl" id="ENSLACP00000006273.1"/>
    </source>
</evidence>
<dbReference type="CDD" id="cd11798">
    <property type="entry name" value="SH3_DNMBP_C1"/>
    <property type="match status" value="1"/>
</dbReference>
<dbReference type="Gene3D" id="1.20.900.10">
    <property type="entry name" value="Dbl homology (DH) domain"/>
    <property type="match status" value="1"/>
</dbReference>
<dbReference type="EMBL" id="AFYH01124305">
    <property type="status" value="NOT_ANNOTATED_CDS"/>
    <property type="molecule type" value="Genomic_DNA"/>
</dbReference>
<dbReference type="FunFam" id="1.20.900.10:FF:000023">
    <property type="entry name" value="dynamin-binding protein isoform X2"/>
    <property type="match status" value="1"/>
</dbReference>
<feature type="compositionally biased region" description="Pro residues" evidence="17">
    <location>
        <begin position="622"/>
        <end position="632"/>
    </location>
</feature>
<dbReference type="eggNOG" id="KOG3519">
    <property type="taxonomic scope" value="Eukaryota"/>
</dbReference>
<dbReference type="FunFam" id="2.30.30.40:FF:000160">
    <property type="entry name" value="dynamin-binding protein isoform X1"/>
    <property type="match status" value="1"/>
</dbReference>
<evidence type="ECO:0000256" key="13">
    <source>
        <dbReference type="ARBA" id="ARBA00032587"/>
    </source>
</evidence>
<feature type="region of interest" description="Disordered" evidence="17">
    <location>
        <begin position="324"/>
        <end position="356"/>
    </location>
</feature>
<dbReference type="InterPro" id="IPR001331">
    <property type="entry name" value="GDS_CDC24_CS"/>
</dbReference>
<keyword evidence="11 16" id="KW-0175">Coiled coil</keyword>
<evidence type="ECO:0000259" key="19">
    <source>
        <dbReference type="PROSITE" id="PS50010"/>
    </source>
</evidence>
<dbReference type="GO" id="GO:0035556">
    <property type="term" value="P:intracellular signal transduction"/>
    <property type="evidence" value="ECO:0007669"/>
    <property type="project" value="InterPro"/>
</dbReference>
<dbReference type="EMBL" id="AFYH01124303">
    <property type="status" value="NOT_ANNOTATED_CDS"/>
    <property type="molecule type" value="Genomic_DNA"/>
</dbReference>
<dbReference type="Proteomes" id="UP000008672">
    <property type="component" value="Unassembled WGS sequence"/>
</dbReference>
<comment type="subcellular location">
    <subcellularLocation>
        <location evidence="2">Cell junction</location>
    </subcellularLocation>
    <subcellularLocation>
        <location evidence="1">Cytoplasm</location>
        <location evidence="1">Cytoskeleton</location>
    </subcellularLocation>
    <subcellularLocation>
        <location evidence="3">Golgi apparatus</location>
        <location evidence="3">Golgi stack</location>
    </subcellularLocation>
    <subcellularLocation>
        <location evidence="14">Synapse</location>
    </subcellularLocation>
</comment>
<organism evidence="20 21">
    <name type="scientific">Latimeria chalumnae</name>
    <name type="common">Coelacanth</name>
    <dbReference type="NCBI Taxonomy" id="7897"/>
    <lineage>
        <taxon>Eukaryota</taxon>
        <taxon>Metazoa</taxon>
        <taxon>Chordata</taxon>
        <taxon>Craniata</taxon>
        <taxon>Vertebrata</taxon>
        <taxon>Euteleostomi</taxon>
        <taxon>Coelacanthiformes</taxon>
        <taxon>Coelacanthidae</taxon>
        <taxon>Latimeria</taxon>
    </lineage>
</organism>
<dbReference type="CDD" id="cd11796">
    <property type="entry name" value="SH3_DNMBP_N3"/>
    <property type="match status" value="1"/>
</dbReference>
<proteinExistence type="predicted"/>
<evidence type="ECO:0000256" key="9">
    <source>
        <dbReference type="ARBA" id="ARBA00023018"/>
    </source>
</evidence>
<keyword evidence="8" id="KW-0965">Cell junction</keyword>
<dbReference type="FunFam" id="2.30.30.40:FF:000084">
    <property type="entry name" value="dynamin-binding protein isoform X1"/>
    <property type="match status" value="1"/>
</dbReference>
<feature type="region of interest" description="Disordered" evidence="17">
    <location>
        <begin position="1339"/>
        <end position="1433"/>
    </location>
</feature>
<dbReference type="InterPro" id="IPR035817">
    <property type="entry name" value="DNMBP_SH3_N1"/>
</dbReference>
<dbReference type="EMBL" id="AFYH01124296">
    <property type="status" value="NOT_ANNOTATED_CDS"/>
    <property type="molecule type" value="Genomic_DNA"/>
</dbReference>
<dbReference type="CDD" id="cd11794">
    <property type="entry name" value="SH3_DNMBP_N1"/>
    <property type="match status" value="1"/>
</dbReference>
<dbReference type="EMBL" id="AFYH01124300">
    <property type="status" value="NOT_ANNOTATED_CDS"/>
    <property type="molecule type" value="Genomic_DNA"/>
</dbReference>
<dbReference type="SMART" id="SM00326">
    <property type="entry name" value="SH3"/>
    <property type="match status" value="5"/>
</dbReference>
<dbReference type="InterPro" id="IPR035819">
    <property type="entry name" value="DNMBP_SH3_N3"/>
</dbReference>
<reference evidence="21" key="1">
    <citation type="submission" date="2011-08" db="EMBL/GenBank/DDBJ databases">
        <title>The draft genome of Latimeria chalumnae.</title>
        <authorList>
            <person name="Di Palma F."/>
            <person name="Alfoldi J."/>
            <person name="Johnson J."/>
            <person name="Berlin A."/>
            <person name="Gnerre S."/>
            <person name="Jaffe D."/>
            <person name="MacCallum I."/>
            <person name="Young S."/>
            <person name="Walker B.J."/>
            <person name="Lander E."/>
            <person name="Lindblad-Toh K."/>
        </authorList>
    </citation>
    <scope>NUCLEOTIDE SEQUENCE [LARGE SCALE GENOMIC DNA]</scope>
    <source>
        <strain evidence="21">Wild caught</strain>
    </source>
</reference>
<dbReference type="HOGENOM" id="CLU_252350_0_0_1"/>
<dbReference type="GO" id="GO:0005085">
    <property type="term" value="F:guanyl-nucleotide exchange factor activity"/>
    <property type="evidence" value="ECO:0007669"/>
    <property type="project" value="UniProtKB-KW"/>
</dbReference>
<dbReference type="SMART" id="SM00325">
    <property type="entry name" value="RhoGEF"/>
    <property type="match status" value="1"/>
</dbReference>
<dbReference type="GO" id="GO:0060271">
    <property type="term" value="P:cilium assembly"/>
    <property type="evidence" value="ECO:0007669"/>
    <property type="project" value="Ensembl"/>
</dbReference>
<dbReference type="CDD" id="cd00160">
    <property type="entry name" value="RhoGEF"/>
    <property type="match status" value="1"/>
</dbReference>
<dbReference type="STRING" id="7897.ENSLACP00000006273"/>
<dbReference type="FunFam" id="2.30.30.40:FF:000138">
    <property type="entry name" value="dynamin-binding protein isoform X1"/>
    <property type="match status" value="1"/>
</dbReference>
<feature type="domain" description="SH3" evidence="18">
    <location>
        <begin position="66"/>
        <end position="126"/>
    </location>
</feature>
<evidence type="ECO:0000256" key="2">
    <source>
        <dbReference type="ARBA" id="ARBA00004282"/>
    </source>
</evidence>
<feature type="domain" description="SH3" evidence="18">
    <location>
        <begin position="144"/>
        <end position="203"/>
    </location>
</feature>
<dbReference type="PANTHER" id="PTHR22834:SF19">
    <property type="entry name" value="DYNAMIN-BINDING PROTEIN"/>
    <property type="match status" value="1"/>
</dbReference>
<dbReference type="PROSITE" id="PS00741">
    <property type="entry name" value="DH_1"/>
    <property type="match status" value="1"/>
</dbReference>
<evidence type="ECO:0000256" key="14">
    <source>
        <dbReference type="ARBA" id="ARBA00034103"/>
    </source>
</evidence>
<feature type="region of interest" description="Disordered" evidence="17">
    <location>
        <begin position="560"/>
        <end position="667"/>
    </location>
</feature>
<dbReference type="InParanoid" id="H3A9F2"/>
<evidence type="ECO:0000256" key="12">
    <source>
        <dbReference type="ARBA" id="ARBA00023212"/>
    </source>
</evidence>
<accession>H3A9F2</accession>
<evidence type="ECO:0000256" key="3">
    <source>
        <dbReference type="ARBA" id="ARBA00004348"/>
    </source>
</evidence>
<dbReference type="PRINTS" id="PR00499">
    <property type="entry name" value="P67PHOX"/>
</dbReference>
<feature type="domain" description="SH3" evidence="18">
    <location>
        <begin position="2"/>
        <end position="61"/>
    </location>
</feature>
<dbReference type="GO" id="GO:0070161">
    <property type="term" value="C:anchoring junction"/>
    <property type="evidence" value="ECO:0007669"/>
    <property type="project" value="UniProtKB-SubCell"/>
</dbReference>
<dbReference type="InterPro" id="IPR000219">
    <property type="entry name" value="DH_dom"/>
</dbReference>
<dbReference type="Pfam" id="PF14604">
    <property type="entry name" value="SH3_9"/>
    <property type="match status" value="3"/>
</dbReference>
<dbReference type="GeneTree" id="ENSGT00950000183088"/>
<dbReference type="SUPFAM" id="SSF48065">
    <property type="entry name" value="DBL homology domain (DH-domain)"/>
    <property type="match status" value="1"/>
</dbReference>
<dbReference type="SUPFAM" id="SSF50044">
    <property type="entry name" value="SH3-domain"/>
    <property type="match status" value="5"/>
</dbReference>
<reference evidence="20" key="2">
    <citation type="submission" date="2025-08" db="UniProtKB">
        <authorList>
            <consortium name="Ensembl"/>
        </authorList>
    </citation>
    <scope>IDENTIFICATION</scope>
</reference>
<dbReference type="InterPro" id="IPR051492">
    <property type="entry name" value="Dynamin-Rho_GEF"/>
</dbReference>
<dbReference type="Bgee" id="ENSLACG00000005565">
    <property type="expression patterns" value="Expressed in muscle tissue and 6 other cell types or tissues"/>
</dbReference>
<evidence type="ECO:0000256" key="6">
    <source>
        <dbReference type="ARBA" id="ARBA00022490"/>
    </source>
</evidence>
<dbReference type="Pfam" id="PF03114">
    <property type="entry name" value="BAR"/>
    <property type="match status" value="1"/>
</dbReference>
<dbReference type="Ensembl" id="ENSLACT00000006326.1">
    <property type="protein sequence ID" value="ENSLACP00000006273.1"/>
    <property type="gene ID" value="ENSLACG00000005565.1"/>
</dbReference>
<feature type="compositionally biased region" description="Polar residues" evidence="17">
    <location>
        <begin position="560"/>
        <end position="573"/>
    </location>
</feature>
<feature type="compositionally biased region" description="Low complexity" evidence="17">
    <location>
        <begin position="1339"/>
        <end position="1351"/>
    </location>
</feature>
<feature type="region of interest" description="Disordered" evidence="17">
    <location>
        <begin position="459"/>
        <end position="520"/>
    </location>
</feature>
<dbReference type="PANTHER" id="PTHR22834">
    <property type="entry name" value="NUCLEAR FUSION PROTEIN FUS2"/>
    <property type="match status" value="1"/>
</dbReference>
<feature type="domain" description="SH3" evidence="18">
    <location>
        <begin position="1271"/>
        <end position="1334"/>
    </location>
</feature>
<feature type="compositionally biased region" description="Low complexity" evidence="17">
    <location>
        <begin position="1370"/>
        <end position="1388"/>
    </location>
</feature>
<dbReference type="eggNOG" id="KOG4225">
    <property type="taxonomic scope" value="Eukaryota"/>
</dbReference>
<keyword evidence="12" id="KW-0206">Cytoskeleton</keyword>
<name>H3A9F2_LATCH</name>
<gene>
    <name evidence="20" type="primary">DNMBP</name>
</gene>
<reference evidence="20" key="3">
    <citation type="submission" date="2025-09" db="UniProtKB">
        <authorList>
            <consortium name="Ensembl"/>
        </authorList>
    </citation>
    <scope>IDENTIFICATION</scope>
</reference>
<dbReference type="InterPro" id="IPR001452">
    <property type="entry name" value="SH3_domain"/>
</dbReference>
<feature type="domain" description="SH3" evidence="18">
    <location>
        <begin position="240"/>
        <end position="299"/>
    </location>
</feature>
<keyword evidence="21" id="KW-1185">Reference proteome</keyword>
<evidence type="ECO:0000256" key="10">
    <source>
        <dbReference type="ARBA" id="ARBA00023034"/>
    </source>
</evidence>
<evidence type="ECO:0000256" key="7">
    <source>
        <dbReference type="ARBA" id="ARBA00022658"/>
    </source>
</evidence>
<dbReference type="GO" id="GO:0005856">
    <property type="term" value="C:cytoskeleton"/>
    <property type="evidence" value="ECO:0007669"/>
    <property type="project" value="UniProtKB-SubCell"/>
</dbReference>
<dbReference type="InterPro" id="IPR027267">
    <property type="entry name" value="AH/BAR_dom_sf"/>
</dbReference>
<dbReference type="EMBL" id="AFYH01124298">
    <property type="status" value="NOT_ANNOTATED_CDS"/>
    <property type="molecule type" value="Genomic_DNA"/>
</dbReference>
<evidence type="ECO:0000256" key="17">
    <source>
        <dbReference type="SAM" id="MobiDB-lite"/>
    </source>
</evidence>
<keyword evidence="7" id="KW-0344">Guanine-nucleotide releasing factor</keyword>
<dbReference type="GO" id="GO:0005795">
    <property type="term" value="C:Golgi stack"/>
    <property type="evidence" value="ECO:0007669"/>
    <property type="project" value="UniProtKB-SubCell"/>
</dbReference>
<dbReference type="GO" id="GO:0045202">
    <property type="term" value="C:synapse"/>
    <property type="evidence" value="ECO:0007669"/>
    <property type="project" value="UniProtKB-SubCell"/>
</dbReference>
<feature type="region of interest" description="Disordered" evidence="17">
    <location>
        <begin position="398"/>
        <end position="423"/>
    </location>
</feature>
<evidence type="ECO:0000256" key="8">
    <source>
        <dbReference type="ARBA" id="ARBA00022949"/>
    </source>
</evidence>
<dbReference type="InterPro" id="IPR035899">
    <property type="entry name" value="DBL_dom_sf"/>
</dbReference>
<feature type="compositionally biased region" description="Basic and acidic residues" evidence="17">
    <location>
        <begin position="324"/>
        <end position="350"/>
    </location>
</feature>